<dbReference type="Pfam" id="PF17838">
    <property type="entry name" value="PH_16"/>
    <property type="match status" value="1"/>
</dbReference>
<reference evidence="20 21" key="1">
    <citation type="submission" date="2025-04" db="UniProtKB">
        <authorList>
            <consortium name="RefSeq"/>
        </authorList>
    </citation>
    <scope>IDENTIFICATION</scope>
</reference>
<dbReference type="PROSITE" id="PS00479">
    <property type="entry name" value="ZF_DAG_PE_1"/>
    <property type="match status" value="1"/>
</dbReference>
<dbReference type="OrthoDB" id="2272012at2759"/>
<feature type="region of interest" description="Disordered" evidence="14">
    <location>
        <begin position="340"/>
        <end position="386"/>
    </location>
</feature>
<dbReference type="RefSeq" id="XP_055865982.1">
    <property type="nucleotide sequence ID" value="XM_056010007.1"/>
</dbReference>
<feature type="compositionally biased region" description="Low complexity" evidence="14">
    <location>
        <begin position="1544"/>
        <end position="1565"/>
    </location>
</feature>
<evidence type="ECO:0000256" key="6">
    <source>
        <dbReference type="ARBA" id="ARBA00022553"/>
    </source>
</evidence>
<feature type="compositionally biased region" description="Low complexity" evidence="14">
    <location>
        <begin position="450"/>
        <end position="461"/>
    </location>
</feature>
<feature type="region of interest" description="Disordered" evidence="14">
    <location>
        <begin position="1467"/>
        <end position="1494"/>
    </location>
</feature>
<evidence type="ECO:0000256" key="3">
    <source>
        <dbReference type="ARBA" id="ARBA00004496"/>
    </source>
</evidence>
<feature type="region of interest" description="Disordered" evidence="14">
    <location>
        <begin position="862"/>
        <end position="920"/>
    </location>
</feature>
<feature type="compositionally biased region" description="Acidic residues" evidence="14">
    <location>
        <begin position="1771"/>
        <end position="1783"/>
    </location>
</feature>
<dbReference type="FunFam" id="2.30.42.10:FF:000033">
    <property type="entry name" value="Rho guanine nucleotide exchange factor (GEF) 11"/>
    <property type="match status" value="1"/>
</dbReference>
<dbReference type="PROSITE" id="PS50003">
    <property type="entry name" value="PH_DOMAIN"/>
    <property type="match status" value="1"/>
</dbReference>
<dbReference type="SMART" id="SM00109">
    <property type="entry name" value="C1"/>
    <property type="match status" value="1"/>
</dbReference>
<dbReference type="InterPro" id="IPR020454">
    <property type="entry name" value="DAG/PE-bd"/>
</dbReference>
<feature type="region of interest" description="Disordered" evidence="14">
    <location>
        <begin position="437"/>
        <end position="467"/>
    </location>
</feature>
<keyword evidence="9" id="KW-0862">Zinc</keyword>
<dbReference type="GO" id="GO:0005737">
    <property type="term" value="C:cytoplasm"/>
    <property type="evidence" value="ECO:0007669"/>
    <property type="project" value="UniProtKB-SubCell"/>
</dbReference>
<feature type="domain" description="PDZ" evidence="18">
    <location>
        <begin position="158"/>
        <end position="222"/>
    </location>
</feature>
<feature type="coiled-coil region" evidence="13">
    <location>
        <begin position="304"/>
        <end position="331"/>
    </location>
</feature>
<evidence type="ECO:0000256" key="13">
    <source>
        <dbReference type="SAM" id="Coils"/>
    </source>
</evidence>
<dbReference type="CDD" id="cd00160">
    <property type="entry name" value="RhoGEF"/>
    <property type="match status" value="1"/>
</dbReference>
<dbReference type="OMA" id="FICGERQ"/>
<evidence type="ECO:0000313" key="23">
    <source>
        <dbReference type="RefSeq" id="XP_055865982.1"/>
    </source>
</evidence>
<dbReference type="Pfam" id="PF00130">
    <property type="entry name" value="C1_1"/>
    <property type="match status" value="1"/>
</dbReference>
<feature type="compositionally biased region" description="Basic and acidic residues" evidence="14">
    <location>
        <begin position="908"/>
        <end position="920"/>
    </location>
</feature>
<dbReference type="Gene3D" id="1.20.900.10">
    <property type="entry name" value="Dbl homology (DH) domain"/>
    <property type="match status" value="1"/>
</dbReference>
<evidence type="ECO:0000259" key="17">
    <source>
        <dbReference type="PROSITE" id="PS50081"/>
    </source>
</evidence>
<feature type="compositionally biased region" description="Polar residues" evidence="14">
    <location>
        <begin position="1788"/>
        <end position="1801"/>
    </location>
</feature>
<dbReference type="PROSITE" id="PS50010">
    <property type="entry name" value="DH_2"/>
    <property type="match status" value="1"/>
</dbReference>
<comment type="cofactor">
    <cofactor evidence="1">
        <name>Mg(2+)</name>
        <dbReference type="ChEBI" id="CHEBI:18420"/>
    </cofactor>
</comment>
<feature type="compositionally biased region" description="Basic and acidic residues" evidence="14">
    <location>
        <begin position="1759"/>
        <end position="1770"/>
    </location>
</feature>
<dbReference type="InterPro" id="IPR044926">
    <property type="entry name" value="RGS_subdomain_2"/>
</dbReference>
<dbReference type="Gene3D" id="1.10.167.10">
    <property type="entry name" value="Regulator of G-protein Signalling 4, domain 2"/>
    <property type="match status" value="1"/>
</dbReference>
<feature type="compositionally biased region" description="Polar residues" evidence="14">
    <location>
        <begin position="1351"/>
        <end position="1383"/>
    </location>
</feature>
<dbReference type="GO" id="GO:0007186">
    <property type="term" value="P:G protein-coupled receptor signaling pathway"/>
    <property type="evidence" value="ECO:0007669"/>
    <property type="project" value="TreeGrafter"/>
</dbReference>
<dbReference type="GO" id="GO:0016020">
    <property type="term" value="C:membrane"/>
    <property type="evidence" value="ECO:0007669"/>
    <property type="project" value="UniProtKB-SubCell"/>
</dbReference>
<dbReference type="InterPro" id="IPR041020">
    <property type="entry name" value="PH_16"/>
</dbReference>
<feature type="compositionally biased region" description="Polar residues" evidence="14">
    <location>
        <begin position="896"/>
        <end position="907"/>
    </location>
</feature>
<dbReference type="Gene3D" id="2.30.29.30">
    <property type="entry name" value="Pleckstrin-homology domain (PH domain)/Phosphotyrosine-binding domain (PTB)"/>
    <property type="match status" value="1"/>
</dbReference>
<dbReference type="Pfam" id="PF00595">
    <property type="entry name" value="PDZ"/>
    <property type="match status" value="1"/>
</dbReference>
<feature type="compositionally biased region" description="Polar residues" evidence="14">
    <location>
        <begin position="814"/>
        <end position="823"/>
    </location>
</feature>
<evidence type="ECO:0000256" key="11">
    <source>
        <dbReference type="ARBA" id="ARBA00023054"/>
    </source>
</evidence>
<evidence type="ECO:0000313" key="22">
    <source>
        <dbReference type="RefSeq" id="XP_055865981.1"/>
    </source>
</evidence>
<dbReference type="RefSeq" id="XP_055865984.1">
    <property type="nucleotide sequence ID" value="XM_056010009.1"/>
</dbReference>
<keyword evidence="5" id="KW-0963">Cytoplasm</keyword>
<dbReference type="GO" id="GO:0005096">
    <property type="term" value="F:GTPase activator activity"/>
    <property type="evidence" value="ECO:0007669"/>
    <property type="project" value="UniProtKB-KW"/>
</dbReference>
<dbReference type="PROSITE" id="PS50081">
    <property type="entry name" value="ZF_DAG_PE_2"/>
    <property type="match status" value="1"/>
</dbReference>
<gene>
    <name evidence="20 21 22 23 24" type="primary">LOC106058326</name>
</gene>
<dbReference type="RefSeq" id="XP_055865981.1">
    <property type="nucleotide sequence ID" value="XM_056010006.1"/>
</dbReference>
<evidence type="ECO:0000256" key="10">
    <source>
        <dbReference type="ARBA" id="ARBA00022842"/>
    </source>
</evidence>
<evidence type="ECO:0000256" key="12">
    <source>
        <dbReference type="ARBA" id="ARBA00023136"/>
    </source>
</evidence>
<dbReference type="PRINTS" id="PR00008">
    <property type="entry name" value="DAGPEDOMAIN"/>
</dbReference>
<feature type="compositionally biased region" description="Polar residues" evidence="14">
    <location>
        <begin position="1655"/>
        <end position="1666"/>
    </location>
</feature>
<feature type="region of interest" description="Disordered" evidence="14">
    <location>
        <begin position="1733"/>
        <end position="1832"/>
    </location>
</feature>
<name>A0A9W2YTN1_BIOGL</name>
<accession>A0A9W2YTN1</accession>
<feature type="compositionally biased region" description="Low complexity" evidence="14">
    <location>
        <begin position="1634"/>
        <end position="1654"/>
    </location>
</feature>
<dbReference type="InterPro" id="IPR011993">
    <property type="entry name" value="PH-like_dom_sf"/>
</dbReference>
<comment type="subcellular location">
    <subcellularLocation>
        <location evidence="3">Cytoplasm</location>
    </subcellularLocation>
    <subcellularLocation>
        <location evidence="2">Membrane</location>
    </subcellularLocation>
</comment>
<keyword evidence="19" id="KW-1185">Reference proteome</keyword>
<dbReference type="InterPro" id="IPR036034">
    <property type="entry name" value="PDZ_sf"/>
</dbReference>
<dbReference type="SUPFAM" id="SSF50729">
    <property type="entry name" value="PH domain-like"/>
    <property type="match status" value="1"/>
</dbReference>
<organism evidence="19 21">
    <name type="scientific">Biomphalaria glabrata</name>
    <name type="common">Bloodfluke planorb</name>
    <name type="synonym">Freshwater snail</name>
    <dbReference type="NCBI Taxonomy" id="6526"/>
    <lineage>
        <taxon>Eukaryota</taxon>
        <taxon>Metazoa</taxon>
        <taxon>Spiralia</taxon>
        <taxon>Lophotrochozoa</taxon>
        <taxon>Mollusca</taxon>
        <taxon>Gastropoda</taxon>
        <taxon>Heterobranchia</taxon>
        <taxon>Euthyneura</taxon>
        <taxon>Panpulmonata</taxon>
        <taxon>Hygrophila</taxon>
        <taxon>Lymnaeoidea</taxon>
        <taxon>Planorbidae</taxon>
        <taxon>Biomphalaria</taxon>
    </lineage>
</organism>
<keyword evidence="8" id="KW-0479">Metal-binding</keyword>
<dbReference type="PANTHER" id="PTHR45872:SF2">
    <property type="entry name" value="RHO GUANINE NUCLEOTIDE EXCHANGE FACTOR 2, ISOFORM D"/>
    <property type="match status" value="1"/>
</dbReference>
<keyword evidence="7" id="KW-0344">Guanine-nucleotide releasing factor</keyword>
<feature type="coiled-coil region" evidence="13">
    <location>
        <begin position="1599"/>
        <end position="1633"/>
    </location>
</feature>
<protein>
    <submittedName>
        <fullName evidence="20 21">Rho guanine nucleotide exchange factor 11-like isoform X1</fullName>
    </submittedName>
</protein>
<feature type="region of interest" description="Disordered" evidence="14">
    <location>
        <begin position="1517"/>
        <end position="1573"/>
    </location>
</feature>
<dbReference type="InterPro" id="IPR002219">
    <property type="entry name" value="PKC_DAG/PE"/>
</dbReference>
<dbReference type="InterPro" id="IPR001849">
    <property type="entry name" value="PH_domain"/>
</dbReference>
<feature type="region of interest" description="Disordered" evidence="14">
    <location>
        <begin position="62"/>
        <end position="122"/>
    </location>
</feature>
<feature type="compositionally biased region" description="Low complexity" evidence="14">
    <location>
        <begin position="371"/>
        <end position="386"/>
    </location>
</feature>
<dbReference type="GO" id="GO:0001664">
    <property type="term" value="F:G protein-coupled receptor binding"/>
    <property type="evidence" value="ECO:0007669"/>
    <property type="project" value="TreeGrafter"/>
</dbReference>
<dbReference type="SUPFAM" id="SSF50156">
    <property type="entry name" value="PDZ domain-like"/>
    <property type="match status" value="1"/>
</dbReference>
<dbReference type="SUPFAM" id="SSF57889">
    <property type="entry name" value="Cysteine-rich domain"/>
    <property type="match status" value="1"/>
</dbReference>
<keyword evidence="6" id="KW-0597">Phosphoprotein</keyword>
<feature type="region of interest" description="Disordered" evidence="14">
    <location>
        <begin position="1342"/>
        <end position="1395"/>
    </location>
</feature>
<dbReference type="RefSeq" id="XP_055865980.1">
    <property type="nucleotide sequence ID" value="XM_056010005.1"/>
</dbReference>
<dbReference type="InterPro" id="IPR015212">
    <property type="entry name" value="RGS-like_dom"/>
</dbReference>
<dbReference type="SUPFAM" id="SSF48097">
    <property type="entry name" value="Regulator of G-protein signaling, RGS"/>
    <property type="match status" value="1"/>
</dbReference>
<evidence type="ECO:0000256" key="7">
    <source>
        <dbReference type="ARBA" id="ARBA00022658"/>
    </source>
</evidence>
<evidence type="ECO:0000256" key="14">
    <source>
        <dbReference type="SAM" id="MobiDB-lite"/>
    </source>
</evidence>
<dbReference type="SMART" id="SM00228">
    <property type="entry name" value="PDZ"/>
    <property type="match status" value="1"/>
</dbReference>
<dbReference type="Proteomes" id="UP001165740">
    <property type="component" value="Chromosome 14"/>
</dbReference>
<dbReference type="InterPro" id="IPR046349">
    <property type="entry name" value="C1-like_sf"/>
</dbReference>
<dbReference type="SMART" id="SM00325">
    <property type="entry name" value="RhoGEF"/>
    <property type="match status" value="1"/>
</dbReference>
<dbReference type="PANTHER" id="PTHR45872">
    <property type="entry name" value="RHO GUANINE NUCLEOTIDE EXCHANGE FACTOR 2, ISOFORM D"/>
    <property type="match status" value="1"/>
</dbReference>
<evidence type="ECO:0000313" key="21">
    <source>
        <dbReference type="RefSeq" id="XP_055865980.1"/>
    </source>
</evidence>
<evidence type="ECO:0000259" key="15">
    <source>
        <dbReference type="PROSITE" id="PS50003"/>
    </source>
</evidence>
<sequence>MCLGVSHIDLRYEAVTNQSLAWITYLFDTPKVWASVKTQMPLNRKWRSMDLFGSRESLNKLPFLNHGNKDKDHGNKDKDHGNKVKDSKEGHLKHEHPAELRPPKGNSKNRLSQRGVEPNGMGRLYLRRLSSLTPGSDSNAGSSRNVEPADPASLVQRCVIIQRDEKGYGFTVSGDNPVFVASVKADGAASKAGVQQGDRIVKVNGTLVTSRNHLDVVKLIKSGSYVALTLLGKPHPSGAINTPSIIASSKRDSVTGQVVTAPQPVDPEKDKELWNQKVVMTRTMYETAKEDYNMLQRQYVVKPTDKLYNQLLEKERTYRALEQQLKQLTGEDKLHSAITSISHPPVPEHGSIDNTWLHRSGSPSNIRHSKQSSVPSLASSSAGESSLAEMRGVQVARSKSDVATRNKKSSVFYVDNQGFKDSEAKKRYFHLKRASSVPTTTSDFGSVYDSPQTSPSVSPTPNGQESVDTMSTDIITIDDEEVHSEDEQLLAAVSPWVGGRPTTPIGTKITGPEMNNPGPFADIKLLESKPAHLAVFLNYLFHNLDPSPVLFHLISDQYSRCTANSKELRKYAYEIYSTFIAQNAPLSVCDDDILISQMDNILNISATKTDNDIALRTMFQPVRQNVQNEISELLSDFRSKKDLGMLNFYGYGKLQDNMDKNMEIKAAEETLIPVISSLGVEDNVRVEKDQAIVWAFATFLRSWVGTKSSHPTLERVQTFMMKEKKSIRIPMRSSKAKEVKGHQFILQHFFVTTNCNCCGGLLWGVGFQGYQCQTCKMPLHKQCVENITEPCGGKLKRKDRPLSKPPPPKKPTIGQGSIETQRPLSEIPHITQPYPKDPEDLANILSLIAGLPKHSVGSIVRRYESSPTGPGPGIPGLSVSTSGSKLDSEGERKSGTDLSRSGSLNNKPEQKGDGRRTKSDVDINPEMFKALHQSQSSSASSSNRSIESPSNSTDTIIDTNKMPYDSDLDVDTELPPLKSVLGEEVCRKLKPKEKKRQEVINELFYTERTHLRNLKILDHLFNRPMLTDVAMSDLARALFPSMDELINCHASLNADMKERVKSNPVVKDVGDLLLKRFDGQSGEWFRKICAEYCRNQAFALDFLKKQTRKEPKLQQFLNDAESNPLCRRLQLKDLVPSQMQRLTKYPLLIDNLLKHTQASSEEHKRLERALERCKHILGYVNMAVKECENYHKLKDIQKRLDRRSIESSTDPNLADVKNLDLTTHKLIFDGPLTWKLRSHRTVDLHVLLFDDKLVLLQKQDEKFILKCQNTNVQAAKDDHKYTHSPVLRLQNLLARSLATDKKSFFVVNISEVRAQMYEFTAATSEMRVQWCKLINEKAEELKKNNNIPGPRTSTVMPQSPLESVTLERTSSTSKESDTNSPVQEISAGDEEDNEEDVIDGRLESLDTHQDELVQSDELIQPDELRVTNPVTSVPVPVRSSSLSDLILQNARKIESCFQEREHLLKLMLSPSHNQQNPADVPPRSTEEENEEVDKEELIQLFDKAFEISRRFLHHLLASGPPSNQRQTMDQESPSSPSRPLSTISQGESSASEAESSSSGVSSQQQTIQPPAQIVQQQSLSVPVPMEQLKEMALEMNTILAQLMSAMNSGSEERHRLRNELQLAQQKLDALKQLQRSISGSSPPSRSSPAFGSSSNIPVASGKTSNEVQEEHVSKSAAHSSQAFQTVIPDEDLVHHGIQQETHLEESVEALHLSTGSAEAVQAIATEKLDDFRIDDDEGSSNEVSVADLPLPDIVNIPDSDQHDTFHHNEADLDDSESESDDNDTLTSKNSIQDFPSLSTTVEDVAGEEMEGVNMVDSIQHRESDGSSNVDPQ</sequence>
<evidence type="ECO:0000313" key="19">
    <source>
        <dbReference type="Proteomes" id="UP001165740"/>
    </source>
</evidence>
<dbReference type="InterPro" id="IPR000219">
    <property type="entry name" value="DH_dom"/>
</dbReference>
<dbReference type="RefSeq" id="XP_055865979.1">
    <property type="nucleotide sequence ID" value="XM_056010004.1"/>
</dbReference>
<dbReference type="SMART" id="SM00233">
    <property type="entry name" value="PH"/>
    <property type="match status" value="1"/>
</dbReference>
<evidence type="ECO:0000256" key="8">
    <source>
        <dbReference type="ARBA" id="ARBA00022723"/>
    </source>
</evidence>
<feature type="compositionally biased region" description="Basic and acidic residues" evidence="14">
    <location>
        <begin position="67"/>
        <end position="102"/>
    </location>
</feature>
<dbReference type="Gene3D" id="3.30.60.20">
    <property type="match status" value="1"/>
</dbReference>
<feature type="domain" description="PH" evidence="15">
    <location>
        <begin position="1225"/>
        <end position="1339"/>
    </location>
</feature>
<evidence type="ECO:0000256" key="4">
    <source>
        <dbReference type="ARBA" id="ARBA00022468"/>
    </source>
</evidence>
<evidence type="ECO:0000256" key="2">
    <source>
        <dbReference type="ARBA" id="ARBA00004370"/>
    </source>
</evidence>
<proteinExistence type="predicted"/>
<feature type="compositionally biased region" description="Polar residues" evidence="14">
    <location>
        <begin position="1520"/>
        <end position="1543"/>
    </location>
</feature>
<dbReference type="Pfam" id="PF00621">
    <property type="entry name" value="RhoGEF"/>
    <property type="match status" value="1"/>
</dbReference>
<feature type="region of interest" description="Disordered" evidence="14">
    <location>
        <begin position="794"/>
        <end position="838"/>
    </location>
</feature>
<dbReference type="Gene3D" id="2.30.42.10">
    <property type="match status" value="1"/>
</dbReference>
<dbReference type="GO" id="GO:0005085">
    <property type="term" value="F:guanyl-nucleotide exchange factor activity"/>
    <property type="evidence" value="ECO:0007669"/>
    <property type="project" value="UniProtKB-KW"/>
</dbReference>
<evidence type="ECO:0000313" key="24">
    <source>
        <dbReference type="RefSeq" id="XP_055865984.1"/>
    </source>
</evidence>
<evidence type="ECO:0000256" key="9">
    <source>
        <dbReference type="ARBA" id="ARBA00022833"/>
    </source>
</evidence>
<evidence type="ECO:0000259" key="16">
    <source>
        <dbReference type="PROSITE" id="PS50010"/>
    </source>
</evidence>
<evidence type="ECO:0000256" key="1">
    <source>
        <dbReference type="ARBA" id="ARBA00001946"/>
    </source>
</evidence>
<dbReference type="CDD" id="cd23069">
    <property type="entry name" value="PDZ_ARHGEF11-12-like"/>
    <property type="match status" value="1"/>
</dbReference>
<keyword evidence="10" id="KW-0460">Magnesium</keyword>
<dbReference type="GO" id="GO:0046872">
    <property type="term" value="F:metal ion binding"/>
    <property type="evidence" value="ECO:0007669"/>
    <property type="project" value="UniProtKB-KW"/>
</dbReference>
<feature type="region of interest" description="Disordered" evidence="14">
    <location>
        <begin position="1634"/>
        <end position="1680"/>
    </location>
</feature>
<feature type="region of interest" description="Disordered" evidence="14">
    <location>
        <begin position="932"/>
        <end position="970"/>
    </location>
</feature>
<dbReference type="Pfam" id="PF09128">
    <property type="entry name" value="RGS-like"/>
    <property type="match status" value="1"/>
</dbReference>
<dbReference type="SUPFAM" id="SSF48065">
    <property type="entry name" value="DBL homology domain (DH-domain)"/>
    <property type="match status" value="1"/>
</dbReference>
<dbReference type="GeneID" id="106058326"/>
<evidence type="ECO:0000259" key="18">
    <source>
        <dbReference type="PROSITE" id="PS50106"/>
    </source>
</evidence>
<feature type="domain" description="Phorbol-ester/DAG-type" evidence="17">
    <location>
        <begin position="741"/>
        <end position="791"/>
    </location>
</feature>
<feature type="domain" description="DH" evidence="16">
    <location>
        <begin position="995"/>
        <end position="1183"/>
    </location>
</feature>
<feature type="compositionally biased region" description="Low complexity" evidence="14">
    <location>
        <begin position="934"/>
        <end position="952"/>
    </location>
</feature>
<dbReference type="InterPro" id="IPR001478">
    <property type="entry name" value="PDZ"/>
</dbReference>
<keyword evidence="11 13" id="KW-0175">Coiled coil</keyword>
<evidence type="ECO:0000313" key="20">
    <source>
        <dbReference type="RefSeq" id="XP_055865979.1"/>
    </source>
</evidence>
<keyword evidence="12" id="KW-0472">Membrane</keyword>
<evidence type="ECO:0000256" key="5">
    <source>
        <dbReference type="ARBA" id="ARBA00022490"/>
    </source>
</evidence>
<dbReference type="InterPro" id="IPR036305">
    <property type="entry name" value="RGS_sf"/>
</dbReference>
<dbReference type="PROSITE" id="PS50106">
    <property type="entry name" value="PDZ"/>
    <property type="match status" value="1"/>
</dbReference>
<dbReference type="InterPro" id="IPR035899">
    <property type="entry name" value="DBL_dom_sf"/>
</dbReference>
<feature type="compositionally biased region" description="Basic and acidic residues" evidence="14">
    <location>
        <begin position="886"/>
        <end position="895"/>
    </location>
</feature>
<keyword evidence="4" id="KW-0343">GTPase activation</keyword>